<name>A0A7V4WW28_CALAY</name>
<dbReference type="AlphaFoldDB" id="A0A7V4WW28"/>
<accession>A0A7V4WW28</accession>
<proteinExistence type="predicted"/>
<protein>
    <submittedName>
        <fullName evidence="2">Alpha/beta hydrolase</fullName>
    </submittedName>
</protein>
<dbReference type="InterPro" id="IPR029058">
    <property type="entry name" value="AB_hydrolase_fold"/>
</dbReference>
<evidence type="ECO:0000313" key="2">
    <source>
        <dbReference type="EMBL" id="HGY56026.1"/>
    </source>
</evidence>
<evidence type="ECO:0000259" key="1">
    <source>
        <dbReference type="Pfam" id="PF00561"/>
    </source>
</evidence>
<dbReference type="GO" id="GO:0016787">
    <property type="term" value="F:hydrolase activity"/>
    <property type="evidence" value="ECO:0007669"/>
    <property type="project" value="UniProtKB-KW"/>
</dbReference>
<comment type="caution">
    <text evidence="2">The sequence shown here is derived from an EMBL/GenBank/DDBJ whole genome shotgun (WGS) entry which is preliminary data.</text>
</comment>
<feature type="domain" description="AB hydrolase-1" evidence="1">
    <location>
        <begin position="4"/>
        <end position="236"/>
    </location>
</feature>
<dbReference type="PANTHER" id="PTHR42886:SF29">
    <property type="entry name" value="PUMMELIG, ISOFORM A"/>
    <property type="match status" value="1"/>
</dbReference>
<dbReference type="Gene3D" id="3.40.50.1820">
    <property type="entry name" value="alpha/beta hydrolase"/>
    <property type="match status" value="1"/>
</dbReference>
<dbReference type="InterPro" id="IPR000073">
    <property type="entry name" value="AB_hydrolase_1"/>
</dbReference>
<organism evidence="2">
    <name type="scientific">Caldithrix abyssi</name>
    <dbReference type="NCBI Taxonomy" id="187145"/>
    <lineage>
        <taxon>Bacteria</taxon>
        <taxon>Pseudomonadati</taxon>
        <taxon>Calditrichota</taxon>
        <taxon>Calditrichia</taxon>
        <taxon>Calditrichales</taxon>
        <taxon>Calditrichaceae</taxon>
        <taxon>Caldithrix</taxon>
    </lineage>
</organism>
<sequence>MSKTIFMIHGMWGGPWYWQNFISSFEKREYRCVATTLRHHNVSPQDPPPEELGTTSILDYAADLEKEIKNLDEKPIIMGHSMGGLLGQILANRQLAQKLVLLAPASPAGILALKPSVIKSFSDVLMRPGFWKNPHRLSFEKAVYSMLHLLPHAEQEEVYSRFVYESGRAAFEIGFWLFDKNRATAVIGQQVKCPVLVLAGSEDRITPASVIKKVAQKYAPRSTYKEFPGHAHWLPDEPGWEDIAEYILKWLEGNG</sequence>
<dbReference type="EMBL" id="DRQG01000093">
    <property type="protein sequence ID" value="HGY56026.1"/>
    <property type="molecule type" value="Genomic_DNA"/>
</dbReference>
<keyword evidence="2" id="KW-0378">Hydrolase</keyword>
<dbReference type="Pfam" id="PF00561">
    <property type="entry name" value="Abhydrolase_1"/>
    <property type="match status" value="1"/>
</dbReference>
<reference evidence="2" key="1">
    <citation type="journal article" date="2020" name="mSystems">
        <title>Genome- and Community-Level Interaction Insights into Carbon Utilization and Element Cycling Functions of Hydrothermarchaeota in Hydrothermal Sediment.</title>
        <authorList>
            <person name="Zhou Z."/>
            <person name="Liu Y."/>
            <person name="Xu W."/>
            <person name="Pan J."/>
            <person name="Luo Z.H."/>
            <person name="Li M."/>
        </authorList>
    </citation>
    <scope>NUCLEOTIDE SEQUENCE [LARGE SCALE GENOMIC DNA]</scope>
    <source>
        <strain evidence="2">HyVt-577</strain>
    </source>
</reference>
<dbReference type="PANTHER" id="PTHR42886">
    <property type="entry name" value="RE40534P-RELATED"/>
    <property type="match status" value="1"/>
</dbReference>
<dbReference type="SUPFAM" id="SSF53474">
    <property type="entry name" value="alpha/beta-Hydrolases"/>
    <property type="match status" value="1"/>
</dbReference>
<gene>
    <name evidence="2" type="ORF">ENK44_10005</name>
</gene>
<dbReference type="Proteomes" id="UP000885779">
    <property type="component" value="Unassembled WGS sequence"/>
</dbReference>